<dbReference type="EMBL" id="BMAV01001697">
    <property type="protein sequence ID" value="GFY40108.1"/>
    <property type="molecule type" value="Genomic_DNA"/>
</dbReference>
<dbReference type="Proteomes" id="UP000886998">
    <property type="component" value="Unassembled WGS sequence"/>
</dbReference>
<accession>A0A8X6WRQ3</accession>
<organism evidence="1 2">
    <name type="scientific">Trichonephila inaurata madagascariensis</name>
    <dbReference type="NCBI Taxonomy" id="2747483"/>
    <lineage>
        <taxon>Eukaryota</taxon>
        <taxon>Metazoa</taxon>
        <taxon>Ecdysozoa</taxon>
        <taxon>Arthropoda</taxon>
        <taxon>Chelicerata</taxon>
        <taxon>Arachnida</taxon>
        <taxon>Araneae</taxon>
        <taxon>Araneomorphae</taxon>
        <taxon>Entelegynae</taxon>
        <taxon>Araneoidea</taxon>
        <taxon>Nephilidae</taxon>
        <taxon>Trichonephila</taxon>
        <taxon>Trichonephila inaurata</taxon>
    </lineage>
</organism>
<evidence type="ECO:0000313" key="2">
    <source>
        <dbReference type="Proteomes" id="UP000886998"/>
    </source>
</evidence>
<dbReference type="OrthoDB" id="6509935at2759"/>
<name>A0A8X6WRQ3_9ARAC</name>
<gene>
    <name evidence="1" type="ORF">TNIN_34251</name>
</gene>
<evidence type="ECO:0000313" key="1">
    <source>
        <dbReference type="EMBL" id="GFY40108.1"/>
    </source>
</evidence>
<keyword evidence="2" id="KW-1185">Reference proteome</keyword>
<proteinExistence type="predicted"/>
<sequence length="126" mass="14193">MKIAGSNKINGNCPSKMKVYEDIDSKCVTKWAEGLKKGEDSPVVLFKCQNIFDEDLYPVMKVEEFDSTSLTLAFAAIKEQTRISQVLMMDNTESVFNAWKTVLVFLRKDCCAHGMWIEVGDVVFPG</sequence>
<comment type="caution">
    <text evidence="1">The sequence shown here is derived from an EMBL/GenBank/DDBJ whole genome shotgun (WGS) entry which is preliminary data.</text>
</comment>
<dbReference type="AlphaFoldDB" id="A0A8X6WRQ3"/>
<protein>
    <submittedName>
        <fullName evidence="1">Uncharacterized protein</fullName>
    </submittedName>
</protein>
<reference evidence="1" key="1">
    <citation type="submission" date="2020-08" db="EMBL/GenBank/DDBJ databases">
        <title>Multicomponent nature underlies the extraordinary mechanical properties of spider dragline silk.</title>
        <authorList>
            <person name="Kono N."/>
            <person name="Nakamura H."/>
            <person name="Mori M."/>
            <person name="Yoshida Y."/>
            <person name="Ohtoshi R."/>
            <person name="Malay A.D."/>
            <person name="Moran D.A.P."/>
            <person name="Tomita M."/>
            <person name="Numata K."/>
            <person name="Arakawa K."/>
        </authorList>
    </citation>
    <scope>NUCLEOTIDE SEQUENCE</scope>
</reference>